<name>A0AAU8AGE7_9RHOB</name>
<dbReference type="InterPro" id="IPR058807">
    <property type="entry name" value="ScoMcrA_N"/>
</dbReference>
<evidence type="ECO:0000259" key="1">
    <source>
        <dbReference type="Pfam" id="PF26345"/>
    </source>
</evidence>
<protein>
    <recommendedName>
        <fullName evidence="1">ScoMcrA-like N-terminal head domain-containing protein</fullName>
    </recommendedName>
</protein>
<reference evidence="2" key="1">
    <citation type="submission" date="2023-02" db="EMBL/GenBank/DDBJ databases">
        <title>Description and genomic characterization of Salipiger bruguierae sp. nov., isolated from the sediment of mangrove plant Bruguiera sexangula.</title>
        <authorList>
            <person name="Long M."/>
        </authorList>
    </citation>
    <scope>NUCLEOTIDE SEQUENCE</scope>
    <source>
        <strain evidence="2">H15</strain>
    </source>
</reference>
<dbReference type="AlphaFoldDB" id="A0AAU8AGE7"/>
<dbReference type="Pfam" id="PF26345">
    <property type="entry name" value="ScoMcrA_N"/>
    <property type="match status" value="1"/>
</dbReference>
<dbReference type="RefSeq" id="WP_353472345.1">
    <property type="nucleotide sequence ID" value="NZ_CP123384.1"/>
</dbReference>
<gene>
    <name evidence="2" type="ORF">PVT71_13705</name>
</gene>
<dbReference type="EMBL" id="CP123384">
    <property type="protein sequence ID" value="XCC93521.1"/>
    <property type="molecule type" value="Genomic_DNA"/>
</dbReference>
<sequence length="361" mass="40228">MELIISDDHGLGLDATVEVEPGIIILHSRGGAIGSSNARNRDYSVGLRLILKRILTSHIQIVGAWVDSSRVQILPLTERAILHPSDLPENPDNLFTLVSRRMQAVGRSPHTGRRYGNSNRRIKISVEVQSIAEIVKVIGAIEKTDTFKMTTRLPTEQLRKITPEHIWQAITETEEFDPSGVFGPSTDYDLLSETGSRLPPKAVFGRAASLALGISVGPQQFSAGKGTPCFKILEEAGYRIVRKSDPVVLTELLSEEDRVWAEGKPRLVSHLRRERGHGLAKAKKAEFLRLHGRLFCEKCEMDPIEVFGSEDGEACIEVHHHSTAVSEMRDGHKTRLEDLQCLCANCHRYIHRVMKKNGLSE</sequence>
<accession>A0AAU8AGE7</accession>
<proteinExistence type="predicted"/>
<evidence type="ECO:0000313" key="2">
    <source>
        <dbReference type="EMBL" id="XCC93521.1"/>
    </source>
</evidence>
<dbReference type="InterPro" id="IPR003615">
    <property type="entry name" value="HNH_nuc"/>
</dbReference>
<dbReference type="CDD" id="cd00085">
    <property type="entry name" value="HNHc"/>
    <property type="match status" value="1"/>
</dbReference>
<feature type="domain" description="ScoMcrA-like N-terminal head" evidence="1">
    <location>
        <begin position="160"/>
        <end position="241"/>
    </location>
</feature>
<organism evidence="2">
    <name type="scientific">Alloyangia sp. H15</name>
    <dbReference type="NCBI Taxonomy" id="3029062"/>
    <lineage>
        <taxon>Bacteria</taxon>
        <taxon>Pseudomonadati</taxon>
        <taxon>Pseudomonadota</taxon>
        <taxon>Alphaproteobacteria</taxon>
        <taxon>Rhodobacterales</taxon>
        <taxon>Roseobacteraceae</taxon>
        <taxon>Alloyangia</taxon>
    </lineage>
</organism>